<keyword evidence="3" id="KW-0934">Plastid</keyword>
<proteinExistence type="predicted"/>
<dbReference type="InterPro" id="IPR000504">
    <property type="entry name" value="RRM_dom"/>
</dbReference>
<dbReference type="GO" id="GO:1901259">
    <property type="term" value="P:chloroplast rRNA processing"/>
    <property type="evidence" value="ECO:0007669"/>
    <property type="project" value="TreeGrafter"/>
</dbReference>
<gene>
    <name evidence="10" type="ORF">GIB67_023079</name>
</gene>
<accession>A0A7J7L8I3</accession>
<keyword evidence="7" id="KW-0687">Ribonucleoprotein</keyword>
<dbReference type="SUPFAM" id="SSF54928">
    <property type="entry name" value="RNA-binding domain, RBD"/>
    <property type="match status" value="2"/>
</dbReference>
<dbReference type="InterPro" id="IPR048289">
    <property type="entry name" value="RRM2_NsCP33-like"/>
</dbReference>
<evidence type="ECO:0000259" key="9">
    <source>
        <dbReference type="PROSITE" id="PS50102"/>
    </source>
</evidence>
<comment type="caution">
    <text evidence="10">The sequence shown here is derived from an EMBL/GenBank/DDBJ whole genome shotgun (WGS) entry which is preliminary data.</text>
</comment>
<evidence type="ECO:0000256" key="6">
    <source>
        <dbReference type="ARBA" id="ARBA00022884"/>
    </source>
</evidence>
<dbReference type="OrthoDB" id="439808at2759"/>
<reference evidence="10 11" key="1">
    <citation type="journal article" date="2020" name="IScience">
        <title>Genome Sequencing of the Endangered Kingdonia uniflora (Circaeasteraceae, Ranunculales) Reveals Potential Mechanisms of Evolutionary Specialization.</title>
        <authorList>
            <person name="Sun Y."/>
            <person name="Deng T."/>
            <person name="Zhang A."/>
            <person name="Moore M.J."/>
            <person name="Landis J.B."/>
            <person name="Lin N."/>
            <person name="Zhang H."/>
            <person name="Zhang X."/>
            <person name="Huang J."/>
            <person name="Zhang X."/>
            <person name="Sun H."/>
            <person name="Wang H."/>
        </authorList>
    </citation>
    <scope>NUCLEOTIDE SEQUENCE [LARGE SCALE GENOMIC DNA]</scope>
    <source>
        <strain evidence="10">TB1705</strain>
        <tissue evidence="10">Leaf</tissue>
    </source>
</reference>
<dbReference type="PANTHER" id="PTHR48025">
    <property type="entry name" value="OS02G0815200 PROTEIN"/>
    <property type="match status" value="1"/>
</dbReference>
<feature type="non-terminal residue" evidence="10">
    <location>
        <position position="1"/>
    </location>
</feature>
<dbReference type="Pfam" id="PF00076">
    <property type="entry name" value="RRM_1"/>
    <property type="match status" value="2"/>
</dbReference>
<evidence type="ECO:0000313" key="10">
    <source>
        <dbReference type="EMBL" id="KAF6138955.1"/>
    </source>
</evidence>
<dbReference type="Gene3D" id="3.30.70.330">
    <property type="match status" value="2"/>
</dbReference>
<keyword evidence="4" id="KW-0507">mRNA processing</keyword>
<feature type="domain" description="RRM" evidence="9">
    <location>
        <begin position="103"/>
        <end position="181"/>
    </location>
</feature>
<evidence type="ECO:0000256" key="7">
    <source>
        <dbReference type="ARBA" id="ARBA00023274"/>
    </source>
</evidence>
<dbReference type="InterPro" id="IPR035979">
    <property type="entry name" value="RBD_domain_sf"/>
</dbReference>
<evidence type="ECO:0000256" key="2">
    <source>
        <dbReference type="ARBA" id="ARBA00022528"/>
    </source>
</evidence>
<dbReference type="GO" id="GO:1990904">
    <property type="term" value="C:ribonucleoprotein complex"/>
    <property type="evidence" value="ECO:0007669"/>
    <property type="project" value="UniProtKB-KW"/>
</dbReference>
<dbReference type="AlphaFoldDB" id="A0A7J7L8I3"/>
<dbReference type="PROSITE" id="PS50102">
    <property type="entry name" value="RRM"/>
    <property type="match status" value="2"/>
</dbReference>
<comment type="subcellular location">
    <subcellularLocation>
        <location evidence="1">Plastid</location>
        <location evidence="1">Chloroplast</location>
    </subcellularLocation>
</comment>
<evidence type="ECO:0000313" key="11">
    <source>
        <dbReference type="Proteomes" id="UP000541444"/>
    </source>
</evidence>
<sequence length="289" mass="32366">YKGIVRLKGRAHRCDSKGSVPLRHDGRYPCQLFKWTPSFMERHSKLSGEKAMQRYNAFRGHDTRNTPIYISEVRKVTALAVAEGEVPLPLLQQQSVEKKVKPCQLYVCNLPDNYDVPELQDLFKPFGTVSSLEVSKNAETGLSRGCGYVTMSSFKEAQAAIFALDGSDVGGRELRIRKSAGMKDKLEASNSTPTRNIMFETPHKLYIGNLAWSVKPEDLREHFSQFGTVVSTRVLFDRKTGRNRVYAFLSFSSVEEREAALSSNGTEFSGRTLLVREAIKSSEPSVSTV</sequence>
<evidence type="ECO:0000256" key="5">
    <source>
        <dbReference type="ARBA" id="ARBA00022737"/>
    </source>
</evidence>
<dbReference type="SMART" id="SM00360">
    <property type="entry name" value="RRM"/>
    <property type="match status" value="2"/>
</dbReference>
<dbReference type="EMBL" id="JACGCM010002536">
    <property type="protein sequence ID" value="KAF6138955.1"/>
    <property type="molecule type" value="Genomic_DNA"/>
</dbReference>
<evidence type="ECO:0000256" key="8">
    <source>
        <dbReference type="PROSITE-ProRule" id="PRU00176"/>
    </source>
</evidence>
<feature type="domain" description="RRM" evidence="9">
    <location>
        <begin position="203"/>
        <end position="280"/>
    </location>
</feature>
<dbReference type="CDD" id="cd21608">
    <property type="entry name" value="RRM2_NsCP33_like"/>
    <property type="match status" value="1"/>
</dbReference>
<dbReference type="InterPro" id="IPR050502">
    <property type="entry name" value="Euk_RNA-bind_prot"/>
</dbReference>
<keyword evidence="2" id="KW-0150">Chloroplast</keyword>
<dbReference type="GO" id="GO:0006397">
    <property type="term" value="P:mRNA processing"/>
    <property type="evidence" value="ECO:0007669"/>
    <property type="project" value="UniProtKB-KW"/>
</dbReference>
<evidence type="ECO:0000256" key="1">
    <source>
        <dbReference type="ARBA" id="ARBA00004229"/>
    </source>
</evidence>
<organism evidence="10 11">
    <name type="scientific">Kingdonia uniflora</name>
    <dbReference type="NCBI Taxonomy" id="39325"/>
    <lineage>
        <taxon>Eukaryota</taxon>
        <taxon>Viridiplantae</taxon>
        <taxon>Streptophyta</taxon>
        <taxon>Embryophyta</taxon>
        <taxon>Tracheophyta</taxon>
        <taxon>Spermatophyta</taxon>
        <taxon>Magnoliopsida</taxon>
        <taxon>Ranunculales</taxon>
        <taxon>Circaeasteraceae</taxon>
        <taxon>Kingdonia</taxon>
    </lineage>
</organism>
<keyword evidence="6 8" id="KW-0694">RNA-binding</keyword>
<protein>
    <recommendedName>
        <fullName evidence="9">RRM domain-containing protein</fullName>
    </recommendedName>
</protein>
<dbReference type="GO" id="GO:0003729">
    <property type="term" value="F:mRNA binding"/>
    <property type="evidence" value="ECO:0007669"/>
    <property type="project" value="TreeGrafter"/>
</dbReference>
<keyword evidence="5" id="KW-0677">Repeat</keyword>
<dbReference type="Proteomes" id="UP000541444">
    <property type="component" value="Unassembled WGS sequence"/>
</dbReference>
<dbReference type="InterPro" id="IPR012677">
    <property type="entry name" value="Nucleotide-bd_a/b_plait_sf"/>
</dbReference>
<keyword evidence="11" id="KW-1185">Reference proteome</keyword>
<dbReference type="GO" id="GO:0009535">
    <property type="term" value="C:chloroplast thylakoid membrane"/>
    <property type="evidence" value="ECO:0007669"/>
    <property type="project" value="TreeGrafter"/>
</dbReference>
<dbReference type="PANTHER" id="PTHR48025:SF7">
    <property type="entry name" value="RNA-BINDING (RRM_RBD_RNP MOTIFS) FAMILY PROTEIN"/>
    <property type="match status" value="1"/>
</dbReference>
<evidence type="ECO:0000256" key="4">
    <source>
        <dbReference type="ARBA" id="ARBA00022664"/>
    </source>
</evidence>
<evidence type="ECO:0000256" key="3">
    <source>
        <dbReference type="ARBA" id="ARBA00022640"/>
    </source>
</evidence>
<name>A0A7J7L8I3_9MAGN</name>